<dbReference type="InterPro" id="IPR013320">
    <property type="entry name" value="ConA-like_dom_sf"/>
</dbReference>
<gene>
    <name evidence="5" type="ORF">GCM10023322_82570</name>
</gene>
<feature type="signal peptide" evidence="3">
    <location>
        <begin position="1"/>
        <end position="36"/>
    </location>
</feature>
<proteinExistence type="predicted"/>
<dbReference type="SUPFAM" id="SSF49899">
    <property type="entry name" value="Concanavalin A-like lectins/glucanases"/>
    <property type="match status" value="1"/>
</dbReference>
<dbReference type="Pfam" id="PF20736">
    <property type="entry name" value="Glyco_hydro127M"/>
    <property type="match status" value="1"/>
</dbReference>
<dbReference type="EMBL" id="BAABJQ010000055">
    <property type="protein sequence ID" value="GAA5201845.1"/>
    <property type="molecule type" value="Genomic_DNA"/>
</dbReference>
<feature type="chain" id="PRO_5046890152" description="LamG-like jellyroll fold domain-containing protein" evidence="3">
    <location>
        <begin position="37"/>
        <end position="963"/>
    </location>
</feature>
<keyword evidence="2" id="KW-1015">Disulfide bond</keyword>
<organism evidence="5 6">
    <name type="scientific">Rugosimonospora acidiphila</name>
    <dbReference type="NCBI Taxonomy" id="556531"/>
    <lineage>
        <taxon>Bacteria</taxon>
        <taxon>Bacillati</taxon>
        <taxon>Actinomycetota</taxon>
        <taxon>Actinomycetes</taxon>
        <taxon>Micromonosporales</taxon>
        <taxon>Micromonosporaceae</taxon>
        <taxon>Rugosimonospora</taxon>
    </lineage>
</organism>
<dbReference type="PANTHER" id="PTHR31151:SF0">
    <property type="entry name" value="PROLINE-TRNA LIGASE (DUF1680)"/>
    <property type="match status" value="1"/>
</dbReference>
<dbReference type="Gene3D" id="2.60.120.200">
    <property type="match status" value="1"/>
</dbReference>
<dbReference type="Proteomes" id="UP001501570">
    <property type="component" value="Unassembled WGS sequence"/>
</dbReference>
<dbReference type="InterPro" id="IPR008928">
    <property type="entry name" value="6-hairpin_glycosidase_sf"/>
</dbReference>
<dbReference type="Pfam" id="PF13385">
    <property type="entry name" value="Laminin_G_3"/>
    <property type="match status" value="1"/>
</dbReference>
<evidence type="ECO:0000313" key="5">
    <source>
        <dbReference type="EMBL" id="GAA5201845.1"/>
    </source>
</evidence>
<dbReference type="InterPro" id="IPR012878">
    <property type="entry name" value="Beta-AFase-like_GH127_cat"/>
</dbReference>
<dbReference type="Pfam" id="PF07944">
    <property type="entry name" value="Beta-AFase-like_GH127_cat"/>
    <property type="match status" value="2"/>
</dbReference>
<evidence type="ECO:0000256" key="3">
    <source>
        <dbReference type="SAM" id="SignalP"/>
    </source>
</evidence>
<dbReference type="InterPro" id="IPR049046">
    <property type="entry name" value="Beta-AFase-like_GH127_middle"/>
</dbReference>
<evidence type="ECO:0000259" key="4">
    <source>
        <dbReference type="SMART" id="SM00560"/>
    </source>
</evidence>
<protein>
    <recommendedName>
        <fullName evidence="4">LamG-like jellyroll fold domain-containing protein</fullName>
    </recommendedName>
</protein>
<comment type="caution">
    <text evidence="5">The sequence shown here is derived from an EMBL/GenBank/DDBJ whole genome shotgun (WGS) entry which is preliminary data.</text>
</comment>
<sequence>MEKISRRDALRLGMAGAAAPVAISATSMLAAAPAVAAPSDAGSDTLVGTVAQRNIPNPASWTVKPFDNNQVELHPSLFTDNRDRIHQFLLNYPIDNMLYLFRLAVGLPNPPGSSQPGGWETSDGNLRGHYAGHFLSALALGYAGSGNTAFLDRANYFVATLAQCRDAWAAAAAQPTPRVAGKFGSAVNLTGCGSANTGNSEHLQLPAGVVDGLTDFTVAVWINPTALTNNTAIFDFGTSNTSHMYLQANSSNHPVFGITTNGTGGLQTVTGTAKLSTGTWTHLAVTHAGNTTTLYVNGVAVNTNTAMTLSPASLGATTLNYIGRNQYPMGSVEFLNAKVSDFQVYDHALAADEVQSLTTSEGGSTGGGNVVWYRFAETNGPTAADSSGNGRDAHILAPTDGQRHPGFLAAYPETQYIRLEQLSTYSPIWAPWYTCHMIMRGLLDAYLYTGNEQALSLVTGMADWAQGRLTKLPRTTLDSMWKIYIAGEYNAMPEVLAELAAVTGNTGYLETAECFVNTYLFDAAVANQDTINGEHANQHIPQYRSYLTIYDNFSDSVQPTYRAPAEQYLTAAKNFWDMVVPHRIYVDGGMAGSGEIFGARDVIASTIQTSNAETCCEYNMLKLSRNLFFHTADPKYMQYYERTLFGQILASRRNTSSNTNPNLTYFIPVNPGTTRGYGNLGTCCGGTGLESHEKFQDSIYFASVDDTELYVNLYIPSMLNWAARGISLDQATNFPTDPAGDTTLTVTGSGQFTLKLRVPYWVQKGFTVQINGRTQSLNAEAGTYVSITRTWKSGDTVDISMPFTMRAERALDQPETQALAYGPVPMVTLSTQKTYLERSFYAGLELDGDVSRAMTPAGPMTFTANGLTVRPFYIDDTTPYHVYFHRVEPTVVFGSNNTGVPNVAREDGLTFLDVVWSSAPFKTHGQLVSTVEAATVAFGNAGLLTSSQITAIMQAAAHAHLLP</sequence>
<keyword evidence="1 3" id="KW-0732">Signal</keyword>
<reference evidence="6" key="1">
    <citation type="journal article" date="2019" name="Int. J. Syst. Evol. Microbiol.">
        <title>The Global Catalogue of Microorganisms (GCM) 10K type strain sequencing project: providing services to taxonomists for standard genome sequencing and annotation.</title>
        <authorList>
            <consortium name="The Broad Institute Genomics Platform"/>
            <consortium name="The Broad Institute Genome Sequencing Center for Infectious Disease"/>
            <person name="Wu L."/>
            <person name="Ma J."/>
        </authorList>
    </citation>
    <scope>NUCLEOTIDE SEQUENCE [LARGE SCALE GENOMIC DNA]</scope>
    <source>
        <strain evidence="6">JCM 18304</strain>
    </source>
</reference>
<dbReference type="PROSITE" id="PS51318">
    <property type="entry name" value="TAT"/>
    <property type="match status" value="1"/>
</dbReference>
<keyword evidence="6" id="KW-1185">Reference proteome</keyword>
<dbReference type="InterPro" id="IPR006558">
    <property type="entry name" value="LamG-like"/>
</dbReference>
<accession>A0ABP9SV98</accession>
<dbReference type="InterPro" id="IPR006311">
    <property type="entry name" value="TAT_signal"/>
</dbReference>
<feature type="domain" description="LamG-like jellyroll fold" evidence="4">
    <location>
        <begin position="214"/>
        <end position="352"/>
    </location>
</feature>
<evidence type="ECO:0000256" key="1">
    <source>
        <dbReference type="ARBA" id="ARBA00022729"/>
    </source>
</evidence>
<name>A0ABP9SV98_9ACTN</name>
<dbReference type="SUPFAM" id="SSF48208">
    <property type="entry name" value="Six-hairpin glycosidases"/>
    <property type="match status" value="1"/>
</dbReference>
<dbReference type="PANTHER" id="PTHR31151">
    <property type="entry name" value="PROLINE-TRNA LIGASE (DUF1680)"/>
    <property type="match status" value="1"/>
</dbReference>
<dbReference type="SMART" id="SM00560">
    <property type="entry name" value="LamGL"/>
    <property type="match status" value="1"/>
</dbReference>
<evidence type="ECO:0000313" key="6">
    <source>
        <dbReference type="Proteomes" id="UP001501570"/>
    </source>
</evidence>
<evidence type="ECO:0000256" key="2">
    <source>
        <dbReference type="ARBA" id="ARBA00023157"/>
    </source>
</evidence>